<comment type="caution">
    <text evidence="1">The sequence shown here is derived from an EMBL/GenBank/DDBJ whole genome shotgun (WGS) entry which is preliminary data.</text>
</comment>
<dbReference type="SUPFAM" id="SSF55331">
    <property type="entry name" value="Tautomerase/MIF"/>
    <property type="match status" value="1"/>
</dbReference>
<protein>
    <submittedName>
        <fullName evidence="1">5-carboxymethyl-2-hydroxymuconate isomerase</fullName>
    </submittedName>
</protein>
<accession>A0A0J1KB04</accession>
<reference evidence="1 2" key="1">
    <citation type="submission" date="2015-05" db="EMBL/GenBank/DDBJ databases">
        <title>Photobacterium galathea sp. nov.</title>
        <authorList>
            <person name="Machado H."/>
            <person name="Gram L."/>
        </authorList>
    </citation>
    <scope>NUCLEOTIDE SEQUENCE [LARGE SCALE GENOMIC DNA]</scope>
    <source>
        <strain evidence="1 2">DSM 22954</strain>
    </source>
</reference>
<organism evidence="1 2">
    <name type="scientific">Photobacterium ganghwense</name>
    <dbReference type="NCBI Taxonomy" id="320778"/>
    <lineage>
        <taxon>Bacteria</taxon>
        <taxon>Pseudomonadati</taxon>
        <taxon>Pseudomonadota</taxon>
        <taxon>Gammaproteobacteria</taxon>
        <taxon>Vibrionales</taxon>
        <taxon>Vibrionaceae</taxon>
        <taxon>Photobacterium</taxon>
    </lineage>
</organism>
<evidence type="ECO:0000313" key="1">
    <source>
        <dbReference type="EMBL" id="KLV11502.1"/>
    </source>
</evidence>
<proteinExistence type="predicted"/>
<gene>
    <name evidence="1" type="ORF">ABT57_01800</name>
</gene>
<dbReference type="GO" id="GO:0008704">
    <property type="term" value="F:5-carboxymethyl-2-hydroxymuconate delta-isomerase activity"/>
    <property type="evidence" value="ECO:0007669"/>
    <property type="project" value="InterPro"/>
</dbReference>
<keyword evidence="1" id="KW-0413">Isomerase</keyword>
<dbReference type="InterPro" id="IPR004220">
    <property type="entry name" value="5-COMe_2-OHmuconate_Isoase"/>
</dbReference>
<dbReference type="PATRIC" id="fig|320778.3.peg.383"/>
<evidence type="ECO:0000313" key="2">
    <source>
        <dbReference type="Proteomes" id="UP000035909"/>
    </source>
</evidence>
<dbReference type="STRING" id="320778.ABT57_01800"/>
<dbReference type="Gene3D" id="3.30.429.10">
    <property type="entry name" value="Macrophage Migration Inhibitory Factor"/>
    <property type="match status" value="1"/>
</dbReference>
<dbReference type="RefSeq" id="WP_047883461.1">
    <property type="nucleotide sequence ID" value="NZ_LDOU01000002.1"/>
</dbReference>
<dbReference type="Pfam" id="PF02962">
    <property type="entry name" value="CHMI"/>
    <property type="match status" value="1"/>
</dbReference>
<dbReference type="Proteomes" id="UP000035909">
    <property type="component" value="Unassembled WGS sequence"/>
</dbReference>
<dbReference type="PANTHER" id="PTHR37950:SF1">
    <property type="entry name" value="4-HYDROXYPHENYLACETATE CATABOLISM PROTEIN"/>
    <property type="match status" value="1"/>
</dbReference>
<dbReference type="PANTHER" id="PTHR37950">
    <property type="entry name" value="4-HYDROXYPHENYLACETATE CATABOLISM PROTEIN"/>
    <property type="match status" value="1"/>
</dbReference>
<dbReference type="AlphaFoldDB" id="A0A0J1KB04"/>
<sequence length="113" mass="12711">MPHCIIEYSKELEKKVSPQTLINHVYQGALASDLFEGPDIKTRTLAYEHHQTGDERLDFIHVSVRILSGRTDVQKQALSHSVLSQLQSLSLQSVSLTVEILDIDRSSYAKHVA</sequence>
<dbReference type="InterPro" id="IPR014347">
    <property type="entry name" value="Tautomerase/MIF_sf"/>
</dbReference>
<keyword evidence="2" id="KW-1185">Reference proteome</keyword>
<dbReference type="EMBL" id="LDOU01000002">
    <property type="protein sequence ID" value="KLV11502.1"/>
    <property type="molecule type" value="Genomic_DNA"/>
</dbReference>
<dbReference type="OrthoDB" id="9814215at2"/>
<name>A0A0J1KB04_9GAMM</name>